<dbReference type="EMBL" id="JASCZI010183578">
    <property type="protein sequence ID" value="MED6189537.1"/>
    <property type="molecule type" value="Genomic_DNA"/>
</dbReference>
<dbReference type="Proteomes" id="UP001341840">
    <property type="component" value="Unassembled WGS sequence"/>
</dbReference>
<accession>A0ABU6WW16</accession>
<name>A0ABU6WW16_9FABA</name>
<evidence type="ECO:0000256" key="1">
    <source>
        <dbReference type="SAM" id="Coils"/>
    </source>
</evidence>
<protein>
    <submittedName>
        <fullName evidence="2">Uncharacterized protein</fullName>
    </submittedName>
</protein>
<feature type="non-terminal residue" evidence="2">
    <location>
        <position position="101"/>
    </location>
</feature>
<sequence>MQGNRDKPAIQFDSEIERTLRELRKQAKIQQQQAAQENLVFEEEDQISMADEEPNDARRTLGDYTIPSTASCGSSIVIEDHLREIEEKEDEEKRKSLKNYT</sequence>
<evidence type="ECO:0000313" key="2">
    <source>
        <dbReference type="EMBL" id="MED6189537.1"/>
    </source>
</evidence>
<keyword evidence="1" id="KW-0175">Coiled coil</keyword>
<organism evidence="2 3">
    <name type="scientific">Stylosanthes scabra</name>
    <dbReference type="NCBI Taxonomy" id="79078"/>
    <lineage>
        <taxon>Eukaryota</taxon>
        <taxon>Viridiplantae</taxon>
        <taxon>Streptophyta</taxon>
        <taxon>Embryophyta</taxon>
        <taxon>Tracheophyta</taxon>
        <taxon>Spermatophyta</taxon>
        <taxon>Magnoliopsida</taxon>
        <taxon>eudicotyledons</taxon>
        <taxon>Gunneridae</taxon>
        <taxon>Pentapetalae</taxon>
        <taxon>rosids</taxon>
        <taxon>fabids</taxon>
        <taxon>Fabales</taxon>
        <taxon>Fabaceae</taxon>
        <taxon>Papilionoideae</taxon>
        <taxon>50 kb inversion clade</taxon>
        <taxon>dalbergioids sensu lato</taxon>
        <taxon>Dalbergieae</taxon>
        <taxon>Pterocarpus clade</taxon>
        <taxon>Stylosanthes</taxon>
    </lineage>
</organism>
<feature type="coiled-coil region" evidence="1">
    <location>
        <begin position="13"/>
        <end position="40"/>
    </location>
</feature>
<evidence type="ECO:0000313" key="3">
    <source>
        <dbReference type="Proteomes" id="UP001341840"/>
    </source>
</evidence>
<comment type="caution">
    <text evidence="2">The sequence shown here is derived from an EMBL/GenBank/DDBJ whole genome shotgun (WGS) entry which is preliminary data.</text>
</comment>
<reference evidence="2 3" key="1">
    <citation type="journal article" date="2023" name="Plants (Basel)">
        <title>Bridging the Gap: Combining Genomics and Transcriptomics Approaches to Understand Stylosanthes scabra, an Orphan Legume from the Brazilian Caatinga.</title>
        <authorList>
            <person name="Ferreira-Neto J.R.C."/>
            <person name="da Silva M.D."/>
            <person name="Binneck E."/>
            <person name="de Melo N.F."/>
            <person name="da Silva R.H."/>
            <person name="de Melo A.L.T.M."/>
            <person name="Pandolfi V."/>
            <person name="Bustamante F.O."/>
            <person name="Brasileiro-Vidal A.C."/>
            <person name="Benko-Iseppon A.M."/>
        </authorList>
    </citation>
    <scope>NUCLEOTIDE SEQUENCE [LARGE SCALE GENOMIC DNA]</scope>
    <source>
        <tissue evidence="2">Leaves</tissue>
    </source>
</reference>
<proteinExistence type="predicted"/>
<keyword evidence="3" id="KW-1185">Reference proteome</keyword>
<gene>
    <name evidence="2" type="ORF">PIB30_096872</name>
</gene>